<evidence type="ECO:0000256" key="8">
    <source>
        <dbReference type="ARBA" id="ARBA00023295"/>
    </source>
</evidence>
<evidence type="ECO:0000256" key="6">
    <source>
        <dbReference type="ARBA" id="ARBA00022801"/>
    </source>
</evidence>
<dbReference type="InterPro" id="IPR012334">
    <property type="entry name" value="Pectin_lyas_fold"/>
</dbReference>
<dbReference type="InterPro" id="IPR036388">
    <property type="entry name" value="WH-like_DNA-bd_sf"/>
</dbReference>
<comment type="similarity">
    <text evidence="3 10">Belongs to the glycosyl hydrolase 28 family.</text>
</comment>
<evidence type="ECO:0000256" key="7">
    <source>
        <dbReference type="ARBA" id="ARBA00023180"/>
    </source>
</evidence>
<evidence type="ECO:0000313" key="15">
    <source>
        <dbReference type="Proteomes" id="UP000190312"/>
    </source>
</evidence>
<feature type="signal peptide" evidence="12">
    <location>
        <begin position="1"/>
        <end position="18"/>
    </location>
</feature>
<dbReference type="SUPFAM" id="SSF48576">
    <property type="entry name" value="Terpenoid synthases"/>
    <property type="match status" value="1"/>
</dbReference>
<dbReference type="VEuPathDB" id="FungiDB:AO090011000408"/>
<accession>A0A1S9DSR2</accession>
<dbReference type="Proteomes" id="UP000190312">
    <property type="component" value="Unassembled WGS sequence"/>
</dbReference>
<dbReference type="VEuPathDB" id="FungiDB:AO090102000139"/>
<reference evidence="14 15" key="1">
    <citation type="submission" date="2016-10" db="EMBL/GenBank/DDBJ databases">
        <title>Genome sequencing of Aspergillus oryzae BCC7051.</title>
        <authorList>
            <person name="Thammarongtham C."/>
            <person name="Vorapreeda T."/>
            <person name="Nookaew I."/>
            <person name="Srisuk T."/>
            <person name="Land M."/>
            <person name="Jeennor S."/>
            <person name="Laoteng K."/>
        </authorList>
    </citation>
    <scope>NUCLEOTIDE SEQUENCE [LARGE SCALE GENOMIC DNA]</scope>
    <source>
        <strain evidence="14 15">BCC7051</strain>
    </source>
</reference>
<dbReference type="GO" id="GO:0005975">
    <property type="term" value="P:carbohydrate metabolic process"/>
    <property type="evidence" value="ECO:0007669"/>
    <property type="project" value="InterPro"/>
</dbReference>
<evidence type="ECO:0000256" key="9">
    <source>
        <dbReference type="ARBA" id="ARBA00023316"/>
    </source>
</evidence>
<dbReference type="GO" id="GO:0004650">
    <property type="term" value="F:polygalacturonase activity"/>
    <property type="evidence" value="ECO:0007669"/>
    <property type="project" value="InterPro"/>
</dbReference>
<dbReference type="SUPFAM" id="SSF46785">
    <property type="entry name" value="Winged helix' DNA-binding domain"/>
    <property type="match status" value="1"/>
</dbReference>
<dbReference type="InterPro" id="IPR011050">
    <property type="entry name" value="Pectin_lyase_fold/virulence"/>
</dbReference>
<evidence type="ECO:0000313" key="14">
    <source>
        <dbReference type="EMBL" id="OOO12061.1"/>
    </source>
</evidence>
<protein>
    <submittedName>
        <fullName evidence="14">Glycoside hydrolase family 28</fullName>
    </submittedName>
</protein>
<comment type="similarity">
    <text evidence="2">Belongs to the peptidase M24 family.</text>
</comment>
<dbReference type="InterPro" id="IPR036390">
    <property type="entry name" value="WH_DNA-bd_sf"/>
</dbReference>
<dbReference type="GO" id="GO:0071555">
    <property type="term" value="P:cell wall organization"/>
    <property type="evidence" value="ECO:0007669"/>
    <property type="project" value="UniProtKB-KW"/>
</dbReference>
<keyword evidence="8 10" id="KW-0326">Glycosidase</keyword>
<dbReference type="InterPro" id="IPR000743">
    <property type="entry name" value="Glyco_hydro_28"/>
</dbReference>
<keyword evidence="5 12" id="KW-0732">Signal</keyword>
<dbReference type="OrthoDB" id="187139at2759"/>
<dbReference type="Pfam" id="PF00295">
    <property type="entry name" value="Glyco_hydro_28"/>
    <property type="match status" value="1"/>
</dbReference>
<gene>
    <name evidence="14" type="ORF">OAory_01085310</name>
</gene>
<dbReference type="AlphaFoldDB" id="A0A1S9DSR2"/>
<dbReference type="Gene3D" id="3.90.230.10">
    <property type="entry name" value="Creatinase/methionine aminopeptidase superfamily"/>
    <property type="match status" value="1"/>
</dbReference>
<dbReference type="Pfam" id="PF19086">
    <property type="entry name" value="Terpene_syn_C_2"/>
    <property type="match status" value="1"/>
</dbReference>
<evidence type="ECO:0000256" key="3">
    <source>
        <dbReference type="ARBA" id="ARBA00008834"/>
    </source>
</evidence>
<dbReference type="EMBL" id="MKZY01000003">
    <property type="protein sequence ID" value="OOO12061.1"/>
    <property type="molecule type" value="Genomic_DNA"/>
</dbReference>
<dbReference type="SUPFAM" id="SSF55920">
    <property type="entry name" value="Creatinase/aminopeptidase"/>
    <property type="match status" value="1"/>
</dbReference>
<dbReference type="FunFam" id="1.10.10.10:FF:000029">
    <property type="entry name" value="Proliferation-associated 2G4, a"/>
    <property type="match status" value="1"/>
</dbReference>
<evidence type="ECO:0000256" key="1">
    <source>
        <dbReference type="ARBA" id="ARBA00004613"/>
    </source>
</evidence>
<keyword evidence="6 10" id="KW-0378">Hydrolase</keyword>
<dbReference type="PANTHER" id="PTHR31736:SF8">
    <property type="entry name" value="PUTATIVE (AFU_ORTHOLOGUE AFUA_7G06410)-RELATED"/>
    <property type="match status" value="1"/>
</dbReference>
<dbReference type="Pfam" id="PF00557">
    <property type="entry name" value="Peptidase_M24"/>
    <property type="match status" value="1"/>
</dbReference>
<evidence type="ECO:0000256" key="2">
    <source>
        <dbReference type="ARBA" id="ARBA00007319"/>
    </source>
</evidence>
<feature type="domain" description="Peptidase M24" evidence="13">
    <location>
        <begin position="759"/>
        <end position="900"/>
    </location>
</feature>
<dbReference type="Gene3D" id="2.160.20.10">
    <property type="entry name" value="Single-stranded right-handed beta-helix, Pectin lyase-like"/>
    <property type="match status" value="1"/>
</dbReference>
<dbReference type="GO" id="GO:0005576">
    <property type="term" value="C:extracellular region"/>
    <property type="evidence" value="ECO:0007669"/>
    <property type="project" value="UniProtKB-SubCell"/>
</dbReference>
<dbReference type="CDD" id="cd01089">
    <property type="entry name" value="PA2G4-like"/>
    <property type="match status" value="1"/>
</dbReference>
<evidence type="ECO:0000256" key="11">
    <source>
        <dbReference type="SAM" id="MobiDB-lite"/>
    </source>
</evidence>
<organism evidence="14 15">
    <name type="scientific">Aspergillus oryzae</name>
    <name type="common">Yellow koji mold</name>
    <dbReference type="NCBI Taxonomy" id="5062"/>
    <lineage>
        <taxon>Eukaryota</taxon>
        <taxon>Fungi</taxon>
        <taxon>Dikarya</taxon>
        <taxon>Ascomycota</taxon>
        <taxon>Pezizomycotina</taxon>
        <taxon>Eurotiomycetes</taxon>
        <taxon>Eurotiomycetidae</taxon>
        <taxon>Eurotiales</taxon>
        <taxon>Aspergillaceae</taxon>
        <taxon>Aspergillus</taxon>
        <taxon>Aspergillus subgen. Circumdati</taxon>
    </lineage>
</organism>
<comment type="subcellular location">
    <subcellularLocation>
        <location evidence="1">Secreted</location>
    </subcellularLocation>
</comment>
<feature type="chain" id="PRO_5013227356" evidence="12">
    <location>
        <begin position="19"/>
        <end position="1142"/>
    </location>
</feature>
<name>A0A1S9DSR2_ASPOZ</name>
<dbReference type="InterPro" id="IPR008949">
    <property type="entry name" value="Isoprenoid_synthase_dom_sf"/>
</dbReference>
<keyword evidence="9" id="KW-0961">Cell wall biogenesis/degradation</keyword>
<comment type="caution">
    <text evidence="14">The sequence shown here is derived from an EMBL/GenBank/DDBJ whole genome shotgun (WGS) entry which is preliminary data.</text>
</comment>
<dbReference type="SUPFAM" id="SSF51126">
    <property type="entry name" value="Pectin lyase-like"/>
    <property type="match status" value="1"/>
</dbReference>
<keyword evidence="4" id="KW-0964">Secreted</keyword>
<dbReference type="PANTHER" id="PTHR31736">
    <property type="match status" value="1"/>
</dbReference>
<keyword evidence="7" id="KW-0325">Glycoprotein</keyword>
<dbReference type="Gene3D" id="1.10.600.10">
    <property type="entry name" value="Farnesyl Diphosphate Synthase"/>
    <property type="match status" value="1"/>
</dbReference>
<feature type="region of interest" description="Disordered" evidence="11">
    <location>
        <begin position="1114"/>
        <end position="1142"/>
    </location>
</feature>
<dbReference type="InterPro" id="IPR000994">
    <property type="entry name" value="Pept_M24"/>
</dbReference>
<dbReference type="Gene3D" id="1.10.10.10">
    <property type="entry name" value="Winged helix-like DNA-binding domain superfamily/Winged helix DNA-binding domain"/>
    <property type="match status" value="1"/>
</dbReference>
<evidence type="ECO:0000256" key="4">
    <source>
        <dbReference type="ARBA" id="ARBA00022525"/>
    </source>
</evidence>
<proteinExistence type="inferred from homology"/>
<evidence type="ECO:0000256" key="5">
    <source>
        <dbReference type="ARBA" id="ARBA00022729"/>
    </source>
</evidence>
<sequence length="1142" mass="125152">MFLSRVFCVLAALACVSAARETCVVPAGGSNATDDAPAIVHAFKKCGRGGKVVFKPTTYHIGSVMNITWLEDVDIDLGGTLLWGTNIQYWLNHSLPVGYQNQSTAFILGGNNVRIDGHGIGTLDGNGDTWYQWIKEQPNTSNYPGRPHAITFNGLTNSVVRGLRFLRSQMCHHVEFDSILVNNTGNVVSSSNTDGADTIRSSHITFNNWTVYNGDDSISLKGNSTDITITNSNLYNGLGIALGSIGQYKDQFETIERLKVSNVNFHSTLHAIYVKTWTADQNGYPPNGGGGGLGYISDVTAKDLKATSLRGAAFAISQCTRFSGAPGEGNCTNSEFQVRDISVLNLSGTTESNRVANLQCSAVAPCTDIALSGINLELKNGTAASEYLCGNVENQKGFECTGAFLELTLHAQIVIDQQLRLLDSAKVLVAPSYHISILFTLPRQRCHAYGHKGSFGKIDGFLFPEPAKATKLKRCDFAHLASTRWPLAGFNELYILAFLSLWLVTWDDQIDDTKRSLSNDFEAAEQYRRETLYFVAQCLDLDITEGLPRSYNDSIFVPDDPIVQSFDVIGEALRDAYTYEQRHRFLREMSLFMVTSHMEQKAKLEGHIPSLEEYWRVRMGTSAVGVICAVNEYSLRSVIPCAIMEDHDMRTMWNEVNVIASIVNDIYSLKKEMAQDTIYSLIPILCMSLGSPQAAIDNAIRSLIQSVGRFNIAANQLMDGIEEEDRFSLSLGVKRDVEDFIRSCQFNYYTLNNPDTLTKYKTAATISHKVLDAVAALCVEGAKIVEICQKGDELLEEEIAKVYKGKKITKGVGHPTTVSPSSHVTPYTPLVSDAQEAETTLKAGEIAKIQLGAQIDGFGTIVCDQVVVGQDEVTGREADLITATHYANELLLRLMVPPGLLATGTEEEKKKAAAERAPTQAQISQLIEKVAKAYDCNVVENTTSWLFERNEIEAEKKIILSPGTGVKGEGVPDVGEVWGVEIGLSLGSGKVKTLPLRSTLHRRTTTTYGLKRPSSRQTLSEIVKKFGQFPFSLRQLDDEKAAKVGVVECVRGGVLRQYEPAGDADNAPVSRLLTTIAITKNGITKLTAPAAPDFTKVKSDKKIEDEEILKILERPLSKSTGSKKNKNNKKKAAKKADSGDKE</sequence>
<evidence type="ECO:0000256" key="10">
    <source>
        <dbReference type="RuleBase" id="RU361169"/>
    </source>
</evidence>
<dbReference type="InterPro" id="IPR036005">
    <property type="entry name" value="Creatinase/aminopeptidase-like"/>
</dbReference>
<evidence type="ECO:0000256" key="12">
    <source>
        <dbReference type="SAM" id="SignalP"/>
    </source>
</evidence>
<dbReference type="FunFam" id="3.90.230.10:FF:000016">
    <property type="entry name" value="Putative curved dna-binding protein"/>
    <property type="match status" value="1"/>
</dbReference>
<dbReference type="VEuPathDB" id="FungiDB:AO090102000142"/>
<dbReference type="eggNOG" id="ENOG502QRJW">
    <property type="taxonomic scope" value="Eukaryota"/>
</dbReference>
<feature type="compositionally biased region" description="Basic residues" evidence="11">
    <location>
        <begin position="1121"/>
        <end position="1133"/>
    </location>
</feature>
<evidence type="ECO:0000259" key="13">
    <source>
        <dbReference type="Pfam" id="PF00557"/>
    </source>
</evidence>